<reference evidence="7 8" key="1">
    <citation type="submission" date="2019-06" db="EMBL/GenBank/DDBJ databases">
        <title>Lysobacter alkalisoli sp. nov. isolated from saline soil.</title>
        <authorList>
            <person name="Sun J.-Q."/>
            <person name="Xu L."/>
        </authorList>
    </citation>
    <scope>NUCLEOTIDE SEQUENCE [LARGE SCALE GENOMIC DNA]</scope>
    <source>
        <strain evidence="7 8">JCM 31130</strain>
    </source>
</reference>
<dbReference type="PROSITE" id="PS51123">
    <property type="entry name" value="OMPA_2"/>
    <property type="match status" value="1"/>
</dbReference>
<accession>A0A508A6U2</accession>
<dbReference type="GO" id="GO:0009279">
    <property type="term" value="C:cell outer membrane"/>
    <property type="evidence" value="ECO:0007669"/>
    <property type="project" value="UniProtKB-SubCell"/>
</dbReference>
<evidence type="ECO:0000256" key="2">
    <source>
        <dbReference type="ARBA" id="ARBA00023136"/>
    </source>
</evidence>
<dbReference type="OrthoDB" id="9792021at2"/>
<dbReference type="AlphaFoldDB" id="A0A508A6U2"/>
<gene>
    <name evidence="7" type="ORF">FKV25_07680</name>
</gene>
<dbReference type="PRINTS" id="PR01021">
    <property type="entry name" value="OMPADOMAIN"/>
</dbReference>
<evidence type="ECO:0000259" key="6">
    <source>
        <dbReference type="PROSITE" id="PS51123"/>
    </source>
</evidence>
<keyword evidence="2 4" id="KW-0472">Membrane</keyword>
<dbReference type="EMBL" id="VICE01000071">
    <property type="protein sequence ID" value="TQD45699.1"/>
    <property type="molecule type" value="Genomic_DNA"/>
</dbReference>
<dbReference type="SUPFAM" id="SSF103088">
    <property type="entry name" value="OmpA-like"/>
    <property type="match status" value="1"/>
</dbReference>
<evidence type="ECO:0000256" key="5">
    <source>
        <dbReference type="SAM" id="MobiDB-lite"/>
    </source>
</evidence>
<dbReference type="PANTHER" id="PTHR30329:SF21">
    <property type="entry name" value="LIPOPROTEIN YIAD-RELATED"/>
    <property type="match status" value="1"/>
</dbReference>
<dbReference type="InterPro" id="IPR050330">
    <property type="entry name" value="Bact_OuterMem_StrucFunc"/>
</dbReference>
<comment type="subcellular location">
    <subcellularLocation>
        <location evidence="1">Cell outer membrane</location>
    </subcellularLocation>
</comment>
<dbReference type="InterPro" id="IPR036737">
    <property type="entry name" value="OmpA-like_sf"/>
</dbReference>
<feature type="compositionally biased region" description="Low complexity" evidence="5">
    <location>
        <begin position="138"/>
        <end position="153"/>
    </location>
</feature>
<feature type="compositionally biased region" description="Low complexity" evidence="5">
    <location>
        <begin position="56"/>
        <end position="71"/>
    </location>
</feature>
<dbReference type="Proteomes" id="UP000318212">
    <property type="component" value="Unassembled WGS sequence"/>
</dbReference>
<dbReference type="Pfam" id="PF00691">
    <property type="entry name" value="OmpA"/>
    <property type="match status" value="1"/>
</dbReference>
<dbReference type="PRINTS" id="PR01023">
    <property type="entry name" value="NAFLGMOTY"/>
</dbReference>
<keyword evidence="8" id="KW-1185">Reference proteome</keyword>
<sequence length="462" mass="49977">MSWRASAARPPTRSSHGPSGGRRRTTAGSAWIRPPSIAASMPVRPRPRPIGRRSRPPSASRPARTSSSSGRTRPRRWVRPRADVRRRVQAESGEVAGRHLRPDPVSRIEMTRPHSFPFVHGLGAAVLALSIVACGQQDATAPSAGPAPADATPAEPPTPVAPDADASDEAGPTGFDIARLPVSRVPLGEFPYFSVPEGYRADPLHTKRLNFGEAAFWVGDRFERVEGKVYATGIRADRDSGKQFSAPEVARNLQHVIEAAGGVEVASGEIPRASRQDEAIETLMRQYHTEARCWDDDPVQTFVIRREAANIWVRTCKSQRFAGLVVLEEEAFVATSRLLPADELKRQLDAAGRVAVTVNFATDKADILPESTPQVEQVLRLLEEDASLELSINGHTDDTGGAAHNQSLSEARARSLVDALVAGGIDAARLQARGFGQSQPVADNSTETGRAQNRRVELVKRG</sequence>
<comment type="caution">
    <text evidence="7">The sequence shown here is derived from an EMBL/GenBank/DDBJ whole genome shotgun (WGS) entry which is preliminary data.</text>
</comment>
<protein>
    <submittedName>
        <fullName evidence="7">OmpA family protein</fullName>
    </submittedName>
</protein>
<feature type="domain" description="OmpA-like" evidence="6">
    <location>
        <begin position="347"/>
        <end position="462"/>
    </location>
</feature>
<evidence type="ECO:0000256" key="4">
    <source>
        <dbReference type="PROSITE-ProRule" id="PRU00473"/>
    </source>
</evidence>
<dbReference type="InterPro" id="IPR006664">
    <property type="entry name" value="OMP_bac"/>
</dbReference>
<evidence type="ECO:0000256" key="1">
    <source>
        <dbReference type="ARBA" id="ARBA00004442"/>
    </source>
</evidence>
<evidence type="ECO:0000313" key="7">
    <source>
        <dbReference type="EMBL" id="TQD45699.1"/>
    </source>
</evidence>
<feature type="compositionally biased region" description="Polar residues" evidence="5">
    <location>
        <begin position="436"/>
        <end position="451"/>
    </location>
</feature>
<keyword evidence="3" id="KW-0998">Cell outer membrane</keyword>
<name>A0A508A6U2_9GAMM</name>
<feature type="compositionally biased region" description="Basic residues" evidence="5">
    <location>
        <begin position="45"/>
        <end position="55"/>
    </location>
</feature>
<evidence type="ECO:0000313" key="8">
    <source>
        <dbReference type="Proteomes" id="UP000318212"/>
    </source>
</evidence>
<dbReference type="InterPro" id="IPR006665">
    <property type="entry name" value="OmpA-like"/>
</dbReference>
<dbReference type="PANTHER" id="PTHR30329">
    <property type="entry name" value="STATOR ELEMENT OF FLAGELLAR MOTOR COMPLEX"/>
    <property type="match status" value="1"/>
</dbReference>
<feature type="region of interest" description="Disordered" evidence="5">
    <location>
        <begin position="138"/>
        <end position="175"/>
    </location>
</feature>
<organism evidence="7 8">
    <name type="scientific">Marilutibacter aestuarii</name>
    <dbReference type="NCBI Taxonomy" id="1706195"/>
    <lineage>
        <taxon>Bacteria</taxon>
        <taxon>Pseudomonadati</taxon>
        <taxon>Pseudomonadota</taxon>
        <taxon>Gammaproteobacteria</taxon>
        <taxon>Lysobacterales</taxon>
        <taxon>Lysobacteraceae</taxon>
        <taxon>Marilutibacter</taxon>
    </lineage>
</organism>
<evidence type="ECO:0000256" key="3">
    <source>
        <dbReference type="ARBA" id="ARBA00023237"/>
    </source>
</evidence>
<dbReference type="CDD" id="cd07185">
    <property type="entry name" value="OmpA_C-like"/>
    <property type="match status" value="1"/>
</dbReference>
<proteinExistence type="predicted"/>
<dbReference type="Gene3D" id="3.30.1330.60">
    <property type="entry name" value="OmpA-like domain"/>
    <property type="match status" value="1"/>
</dbReference>
<feature type="compositionally biased region" description="Basic and acidic residues" evidence="5">
    <location>
        <begin position="80"/>
        <end position="89"/>
    </location>
</feature>
<feature type="region of interest" description="Disordered" evidence="5">
    <location>
        <begin position="1"/>
        <end position="99"/>
    </location>
</feature>
<feature type="region of interest" description="Disordered" evidence="5">
    <location>
        <begin position="436"/>
        <end position="462"/>
    </location>
</feature>